<evidence type="ECO:0000313" key="4">
    <source>
        <dbReference type="Proteomes" id="UP000595437"/>
    </source>
</evidence>
<evidence type="ECO:0000256" key="2">
    <source>
        <dbReference type="SAM" id="MobiDB-lite"/>
    </source>
</evidence>
<dbReference type="GO" id="GO:0030866">
    <property type="term" value="P:cortical actin cytoskeleton organization"/>
    <property type="evidence" value="ECO:0007669"/>
    <property type="project" value="TreeGrafter"/>
</dbReference>
<dbReference type="GO" id="GO:0048812">
    <property type="term" value="P:neuron projection morphogenesis"/>
    <property type="evidence" value="ECO:0007669"/>
    <property type="project" value="TreeGrafter"/>
</dbReference>
<keyword evidence="4" id="KW-1185">Reference proteome</keyword>
<feature type="non-terminal residue" evidence="3">
    <location>
        <position position="1"/>
    </location>
</feature>
<evidence type="ECO:0000313" key="3">
    <source>
        <dbReference type="EMBL" id="QQP55491.1"/>
    </source>
</evidence>
<dbReference type="Pfam" id="PF09735">
    <property type="entry name" value="Nckap1"/>
    <property type="match status" value="1"/>
</dbReference>
<accession>A0A7T8QUG5</accession>
<dbReference type="PANTHER" id="PTHR12093">
    <property type="entry name" value="NCK-ASSOCIATED PROTEIN 1"/>
    <property type="match status" value="1"/>
</dbReference>
<proteinExistence type="inferred from homology"/>
<protein>
    <submittedName>
        <fullName evidence="3">Uncharacterized protein</fullName>
    </submittedName>
</protein>
<dbReference type="GO" id="GO:0030031">
    <property type="term" value="P:cell projection assembly"/>
    <property type="evidence" value="ECO:0007669"/>
    <property type="project" value="TreeGrafter"/>
</dbReference>
<reference evidence="4" key="1">
    <citation type="submission" date="2021-01" db="EMBL/GenBank/DDBJ databases">
        <title>Caligus Genome Assembly.</title>
        <authorList>
            <person name="Gallardo-Escarate C."/>
        </authorList>
    </citation>
    <scope>NUCLEOTIDE SEQUENCE [LARGE SCALE GENOMIC DNA]</scope>
</reference>
<dbReference type="Proteomes" id="UP000595437">
    <property type="component" value="Chromosome 5"/>
</dbReference>
<dbReference type="InterPro" id="IPR019137">
    <property type="entry name" value="Nck-associated_protein-1"/>
</dbReference>
<dbReference type="PANTHER" id="PTHR12093:SF10">
    <property type="entry name" value="MEMBRANE-ASSOCIATED PROTEIN HEM"/>
    <property type="match status" value="1"/>
</dbReference>
<dbReference type="EMBL" id="CP045894">
    <property type="protein sequence ID" value="QQP55491.1"/>
    <property type="molecule type" value="Genomic_DNA"/>
</dbReference>
<dbReference type="GO" id="GO:0016477">
    <property type="term" value="P:cell migration"/>
    <property type="evidence" value="ECO:0007669"/>
    <property type="project" value="TreeGrafter"/>
</dbReference>
<evidence type="ECO:0000256" key="1">
    <source>
        <dbReference type="ARBA" id="ARBA00037947"/>
    </source>
</evidence>
<dbReference type="OrthoDB" id="548214at2759"/>
<name>A0A7T8QUG5_CALRO</name>
<organism evidence="3 4">
    <name type="scientific">Caligus rogercresseyi</name>
    <name type="common">Sea louse</name>
    <dbReference type="NCBI Taxonomy" id="217165"/>
    <lineage>
        <taxon>Eukaryota</taxon>
        <taxon>Metazoa</taxon>
        <taxon>Ecdysozoa</taxon>
        <taxon>Arthropoda</taxon>
        <taxon>Crustacea</taxon>
        <taxon>Multicrustacea</taxon>
        <taxon>Hexanauplia</taxon>
        <taxon>Copepoda</taxon>
        <taxon>Siphonostomatoida</taxon>
        <taxon>Caligidae</taxon>
        <taxon>Caligus</taxon>
    </lineage>
</organism>
<sequence>SLSLYYYTFVDLLDYRDHVGELLTTLDACRIVMDITRNFDLSKAYLSVVSTYASLMIFLSRVEDRRLYSDSTTPHTKGSTPTPTWPFPD</sequence>
<feature type="compositionally biased region" description="Polar residues" evidence="2">
    <location>
        <begin position="69"/>
        <end position="82"/>
    </location>
</feature>
<gene>
    <name evidence="3" type="ORF">FKW44_008694</name>
</gene>
<dbReference type="GO" id="GO:0031209">
    <property type="term" value="C:SCAR complex"/>
    <property type="evidence" value="ECO:0007669"/>
    <property type="project" value="TreeGrafter"/>
</dbReference>
<dbReference type="AlphaFoldDB" id="A0A7T8QUG5"/>
<comment type="similarity">
    <text evidence="1">Belongs to the HEM-1/HEM-2 family.</text>
</comment>
<feature type="region of interest" description="Disordered" evidence="2">
    <location>
        <begin position="68"/>
        <end position="89"/>
    </location>
</feature>